<dbReference type="EMBL" id="BTRK01000004">
    <property type="protein sequence ID" value="GMR46405.1"/>
    <property type="molecule type" value="Genomic_DNA"/>
</dbReference>
<keyword evidence="1" id="KW-0812">Transmembrane</keyword>
<evidence type="ECO:0000313" key="3">
    <source>
        <dbReference type="Proteomes" id="UP001328107"/>
    </source>
</evidence>
<comment type="caution">
    <text evidence="2">The sequence shown here is derived from an EMBL/GenBank/DDBJ whole genome shotgun (WGS) entry which is preliminary data.</text>
</comment>
<gene>
    <name evidence="2" type="ORF">PMAYCL1PPCAC_16600</name>
</gene>
<proteinExistence type="predicted"/>
<evidence type="ECO:0000256" key="1">
    <source>
        <dbReference type="SAM" id="Phobius"/>
    </source>
</evidence>
<keyword evidence="3" id="KW-1185">Reference proteome</keyword>
<feature type="non-terminal residue" evidence="2">
    <location>
        <position position="108"/>
    </location>
</feature>
<sequence length="108" mass="12810">MRNSTSLRYGFDVDREWLLEMTTNNFESYSLLRHNSVLIHPCMLFLLLRKSSYMDRAIRIGYMLIEIGLVFYDWILVFSIRFYILSPLPALFCEGILCRIGLPKYAIM</sequence>
<dbReference type="PANTHER" id="PTHR45830">
    <property type="entry name" value="SERPENTINE RECEPTOR, CLASS I"/>
    <property type="match status" value="1"/>
</dbReference>
<name>A0AAN5CL99_9BILA</name>
<accession>A0AAN5CL99</accession>
<evidence type="ECO:0000313" key="2">
    <source>
        <dbReference type="EMBL" id="GMR46405.1"/>
    </source>
</evidence>
<keyword evidence="1" id="KW-0472">Membrane</keyword>
<dbReference type="Proteomes" id="UP001328107">
    <property type="component" value="Unassembled WGS sequence"/>
</dbReference>
<evidence type="ECO:0008006" key="4">
    <source>
        <dbReference type="Google" id="ProtNLM"/>
    </source>
</evidence>
<feature type="transmembrane region" description="Helical" evidence="1">
    <location>
        <begin position="60"/>
        <end position="84"/>
    </location>
</feature>
<reference evidence="3" key="1">
    <citation type="submission" date="2022-10" db="EMBL/GenBank/DDBJ databases">
        <title>Genome assembly of Pristionchus species.</title>
        <authorList>
            <person name="Yoshida K."/>
            <person name="Sommer R.J."/>
        </authorList>
    </citation>
    <scope>NUCLEOTIDE SEQUENCE [LARGE SCALE GENOMIC DNA]</scope>
    <source>
        <strain evidence="3">RS5460</strain>
    </source>
</reference>
<protein>
    <recommendedName>
        <fullName evidence="4">G protein-coupled receptor</fullName>
    </recommendedName>
</protein>
<dbReference type="AlphaFoldDB" id="A0AAN5CL99"/>
<organism evidence="2 3">
    <name type="scientific">Pristionchus mayeri</name>
    <dbReference type="NCBI Taxonomy" id="1317129"/>
    <lineage>
        <taxon>Eukaryota</taxon>
        <taxon>Metazoa</taxon>
        <taxon>Ecdysozoa</taxon>
        <taxon>Nematoda</taxon>
        <taxon>Chromadorea</taxon>
        <taxon>Rhabditida</taxon>
        <taxon>Rhabditina</taxon>
        <taxon>Diplogasteromorpha</taxon>
        <taxon>Diplogasteroidea</taxon>
        <taxon>Neodiplogasteridae</taxon>
        <taxon>Pristionchus</taxon>
    </lineage>
</organism>
<dbReference type="PANTHER" id="PTHR45830:SF15">
    <property type="entry name" value="SERPENTINE RECEPTOR, CLASS I"/>
    <property type="match status" value="1"/>
</dbReference>
<keyword evidence="1" id="KW-1133">Transmembrane helix</keyword>